<evidence type="ECO:0000313" key="7">
    <source>
        <dbReference type="Proteomes" id="UP001500957"/>
    </source>
</evidence>
<reference evidence="6 7" key="1">
    <citation type="journal article" date="2019" name="Int. J. Syst. Evol. Microbiol.">
        <title>The Global Catalogue of Microorganisms (GCM) 10K type strain sequencing project: providing services to taxonomists for standard genome sequencing and annotation.</title>
        <authorList>
            <consortium name="The Broad Institute Genomics Platform"/>
            <consortium name="The Broad Institute Genome Sequencing Center for Infectious Disease"/>
            <person name="Wu L."/>
            <person name="Ma J."/>
        </authorList>
    </citation>
    <scope>NUCLEOTIDE SEQUENCE [LARGE SCALE GENOMIC DNA]</scope>
    <source>
        <strain evidence="6 7">JCM 10671</strain>
    </source>
</reference>
<dbReference type="Gene3D" id="2.102.10.10">
    <property type="entry name" value="Rieske [2Fe-2S] iron-sulphur domain"/>
    <property type="match status" value="1"/>
</dbReference>
<dbReference type="PANTHER" id="PTHR21496:SF23">
    <property type="entry name" value="3-PHENYLPROPIONATE_CINNAMIC ACID DIOXYGENASE FERREDOXIN SUBUNIT"/>
    <property type="match status" value="1"/>
</dbReference>
<dbReference type="SUPFAM" id="SSF50022">
    <property type="entry name" value="ISP domain"/>
    <property type="match status" value="1"/>
</dbReference>
<dbReference type="Pfam" id="PF00355">
    <property type="entry name" value="Rieske"/>
    <property type="match status" value="1"/>
</dbReference>
<keyword evidence="2" id="KW-0479">Metal-binding</keyword>
<keyword evidence="4" id="KW-0411">Iron-sulfur</keyword>
<dbReference type="RefSeq" id="WP_344601753.1">
    <property type="nucleotide sequence ID" value="NZ_BAAAHE010000007.1"/>
</dbReference>
<proteinExistence type="predicted"/>
<sequence>MTKIRACRVSDLPDGSCLRVECDPPLAVYRVGGEFFATADTCTHEEWSLAEDGEMDGYEVICCLHLARFDVRTGEATALPATVGLETYPVEVSGDDVWIKYGD</sequence>
<gene>
    <name evidence="6" type="ORF">GCM10009547_07520</name>
</gene>
<keyword evidence="7" id="KW-1185">Reference proteome</keyword>
<dbReference type="InterPro" id="IPR036922">
    <property type="entry name" value="Rieske_2Fe-2S_sf"/>
</dbReference>
<protein>
    <submittedName>
        <fullName evidence="6">Bifunctional 3-phenylpropionate/cinnamic acid dioxygenase ferredoxin subunit</fullName>
    </submittedName>
</protein>
<keyword evidence="6" id="KW-0378">Hydrolase</keyword>
<keyword evidence="6" id="KW-0223">Dioxygenase</keyword>
<comment type="caution">
    <text evidence="6">The sequence shown here is derived from an EMBL/GenBank/DDBJ whole genome shotgun (WGS) entry which is preliminary data.</text>
</comment>
<accession>A0ABN1GBQ5</accession>
<evidence type="ECO:0000256" key="1">
    <source>
        <dbReference type="ARBA" id="ARBA00022714"/>
    </source>
</evidence>
<dbReference type="Proteomes" id="UP001500957">
    <property type="component" value="Unassembled WGS sequence"/>
</dbReference>
<feature type="domain" description="Rieske" evidence="5">
    <location>
        <begin position="4"/>
        <end position="99"/>
    </location>
</feature>
<dbReference type="EMBL" id="BAAAHE010000007">
    <property type="protein sequence ID" value="GAA0608066.1"/>
    <property type="molecule type" value="Genomic_DNA"/>
</dbReference>
<keyword evidence="3" id="KW-0408">Iron</keyword>
<dbReference type="GO" id="GO:0016787">
    <property type="term" value="F:hydrolase activity"/>
    <property type="evidence" value="ECO:0007669"/>
    <property type="project" value="UniProtKB-KW"/>
</dbReference>
<dbReference type="PROSITE" id="PS51296">
    <property type="entry name" value="RIESKE"/>
    <property type="match status" value="1"/>
</dbReference>
<evidence type="ECO:0000259" key="5">
    <source>
        <dbReference type="PROSITE" id="PS51296"/>
    </source>
</evidence>
<evidence type="ECO:0000313" key="6">
    <source>
        <dbReference type="EMBL" id="GAA0608066.1"/>
    </source>
</evidence>
<dbReference type="CDD" id="cd03528">
    <property type="entry name" value="Rieske_RO_ferredoxin"/>
    <property type="match status" value="1"/>
</dbReference>
<evidence type="ECO:0000256" key="3">
    <source>
        <dbReference type="ARBA" id="ARBA00023004"/>
    </source>
</evidence>
<keyword evidence="1" id="KW-0001">2Fe-2S</keyword>
<name>A0ABN1GBQ5_9ACTN</name>
<evidence type="ECO:0000256" key="2">
    <source>
        <dbReference type="ARBA" id="ARBA00022723"/>
    </source>
</evidence>
<dbReference type="PANTHER" id="PTHR21496">
    <property type="entry name" value="FERREDOXIN-RELATED"/>
    <property type="match status" value="1"/>
</dbReference>
<keyword evidence="6" id="KW-0560">Oxidoreductase</keyword>
<evidence type="ECO:0000256" key="4">
    <source>
        <dbReference type="ARBA" id="ARBA00023014"/>
    </source>
</evidence>
<organism evidence="6 7">
    <name type="scientific">Sporichthya brevicatena</name>
    <dbReference type="NCBI Taxonomy" id="171442"/>
    <lineage>
        <taxon>Bacteria</taxon>
        <taxon>Bacillati</taxon>
        <taxon>Actinomycetota</taxon>
        <taxon>Actinomycetes</taxon>
        <taxon>Sporichthyales</taxon>
        <taxon>Sporichthyaceae</taxon>
        <taxon>Sporichthya</taxon>
    </lineage>
</organism>
<dbReference type="GO" id="GO:0051213">
    <property type="term" value="F:dioxygenase activity"/>
    <property type="evidence" value="ECO:0007669"/>
    <property type="project" value="UniProtKB-KW"/>
</dbReference>
<dbReference type="InterPro" id="IPR017941">
    <property type="entry name" value="Rieske_2Fe-2S"/>
</dbReference>